<dbReference type="EMBL" id="DWZJ01000098">
    <property type="protein sequence ID" value="HJB14130.1"/>
    <property type="molecule type" value="Genomic_DNA"/>
</dbReference>
<dbReference type="Proteomes" id="UP000823824">
    <property type="component" value="Unassembled WGS sequence"/>
</dbReference>
<proteinExistence type="predicted"/>
<organism evidence="1 2">
    <name type="scientific">Candidatus Oscillibacter excrementigallinarum</name>
    <dbReference type="NCBI Taxonomy" id="2838716"/>
    <lineage>
        <taxon>Bacteria</taxon>
        <taxon>Bacillati</taxon>
        <taxon>Bacillota</taxon>
        <taxon>Clostridia</taxon>
        <taxon>Eubacteriales</taxon>
        <taxon>Oscillospiraceae</taxon>
        <taxon>Oscillibacter</taxon>
    </lineage>
</organism>
<reference evidence="1" key="1">
    <citation type="journal article" date="2021" name="PeerJ">
        <title>Extensive microbial diversity within the chicken gut microbiome revealed by metagenomics and culture.</title>
        <authorList>
            <person name="Gilroy R."/>
            <person name="Ravi A."/>
            <person name="Getino M."/>
            <person name="Pursley I."/>
            <person name="Horton D.L."/>
            <person name="Alikhan N.F."/>
            <person name="Baker D."/>
            <person name="Gharbi K."/>
            <person name="Hall N."/>
            <person name="Watson M."/>
            <person name="Adriaenssens E.M."/>
            <person name="Foster-Nyarko E."/>
            <person name="Jarju S."/>
            <person name="Secka A."/>
            <person name="Antonio M."/>
            <person name="Oren A."/>
            <person name="Chaudhuri R.R."/>
            <person name="La Ragione R."/>
            <person name="Hildebrand F."/>
            <person name="Pallen M.J."/>
        </authorList>
    </citation>
    <scope>NUCLEOTIDE SEQUENCE</scope>
    <source>
        <strain evidence="1">ChiBcec18-1249</strain>
    </source>
</reference>
<gene>
    <name evidence="1" type="ORF">H9787_10550</name>
</gene>
<evidence type="ECO:0000313" key="2">
    <source>
        <dbReference type="Proteomes" id="UP000823824"/>
    </source>
</evidence>
<protein>
    <submittedName>
        <fullName evidence="1">Uncharacterized protein</fullName>
    </submittedName>
</protein>
<name>A0A9D2LKF3_9FIRM</name>
<accession>A0A9D2LKF3</accession>
<comment type="caution">
    <text evidence="1">The sequence shown here is derived from an EMBL/GenBank/DDBJ whole genome shotgun (WGS) entry which is preliminary data.</text>
</comment>
<sequence length="161" mass="18163">MDIIRTMPLHRSRSGLACLYECGGGLTNTGGAQLVTSPTGKPKRAIHIRTHGNLCNDDHALIPVKVGDCVVSVDRHWDRVSIQVERITAIDGDTATLERTDDLISYDAIQAAVEKSRDYHCRQPYYIQQLFEEQPTAQAENDIMEDIEEPVFFEEDEFDEI</sequence>
<dbReference type="AlphaFoldDB" id="A0A9D2LKF3"/>
<reference evidence="1" key="2">
    <citation type="submission" date="2021-04" db="EMBL/GenBank/DDBJ databases">
        <authorList>
            <person name="Gilroy R."/>
        </authorList>
    </citation>
    <scope>NUCLEOTIDE SEQUENCE</scope>
    <source>
        <strain evidence="1">ChiBcec18-1249</strain>
    </source>
</reference>
<evidence type="ECO:0000313" key="1">
    <source>
        <dbReference type="EMBL" id="HJB14130.1"/>
    </source>
</evidence>